<keyword evidence="3" id="KW-1185">Reference proteome</keyword>
<reference evidence="2 3" key="2">
    <citation type="submission" date="2019-08" db="EMBL/GenBank/DDBJ databases">
        <title>Tsukamurella conjunctivitidis sp. nov., Tsukamurella assacharolytica sp. nov. and Tsukamurella sputae sp. nov. isolated from patients with conjunctivitis, bacteraemia (lymphoma) and respiratory infection (sputum) in Hong Kong.</title>
        <authorList>
            <person name="Fok K.M.N."/>
            <person name="Fong J.Y.H."/>
        </authorList>
    </citation>
    <scope>NUCLEOTIDE SEQUENCE [LARGE SCALE GENOMIC DNA]</scope>
    <source>
        <strain evidence="2 3">HKU70</strain>
    </source>
</reference>
<proteinExistence type="predicted"/>
<name>A0A5C5RSW3_9ACTN</name>
<dbReference type="AlphaFoldDB" id="A0A5C5RSW3"/>
<evidence type="ECO:0000313" key="2">
    <source>
        <dbReference type="EMBL" id="TWS25722.1"/>
    </source>
</evidence>
<dbReference type="InterPro" id="IPR034660">
    <property type="entry name" value="DinB/YfiT-like"/>
</dbReference>
<feature type="domain" description="DinB-like" evidence="1">
    <location>
        <begin position="62"/>
        <end position="162"/>
    </location>
</feature>
<evidence type="ECO:0000313" key="3">
    <source>
        <dbReference type="Proteomes" id="UP000319792"/>
    </source>
</evidence>
<dbReference type="Gene3D" id="1.20.120.450">
    <property type="entry name" value="dinb family like domain"/>
    <property type="match status" value="1"/>
</dbReference>
<dbReference type="RefSeq" id="WP_146430016.1">
    <property type="nucleotide sequence ID" value="NZ_VIGV01000001.1"/>
</dbReference>
<dbReference type="SUPFAM" id="SSF109854">
    <property type="entry name" value="DinB/YfiT-like putative metalloenzymes"/>
    <property type="match status" value="1"/>
</dbReference>
<sequence length="178" mass="19995">MTIDWNAEIRAQIEDHWTRQLRPHLAGLTDDEYLWEPVEGMWTVRPADGGFVADFAIPPPEPAPVTTIGWRLGHLIFLLDSGLERFGHPAVDFATYRYPETAERALHRLDDAYRAWSHGVEELSVDDLAAAAGTPGDALADWSTLSIVLHTQRELIHHGAEITLLRDLFRARPLGDCP</sequence>
<gene>
    <name evidence="2" type="ORF">FK268_00100</name>
</gene>
<reference evidence="2 3" key="1">
    <citation type="submission" date="2019-06" db="EMBL/GenBank/DDBJ databases">
        <authorList>
            <person name="Teng J.L.L."/>
            <person name="Lee H.H."/>
            <person name="Lau S.K.P."/>
            <person name="Woo P.C.Y."/>
        </authorList>
    </citation>
    <scope>NUCLEOTIDE SEQUENCE [LARGE SCALE GENOMIC DNA]</scope>
    <source>
        <strain evidence="2 3">HKU70</strain>
    </source>
</reference>
<dbReference type="EMBL" id="VIGV01000001">
    <property type="protein sequence ID" value="TWS25722.1"/>
    <property type="molecule type" value="Genomic_DNA"/>
</dbReference>
<dbReference type="OrthoDB" id="5022306at2"/>
<comment type="caution">
    <text evidence="2">The sequence shown here is derived from an EMBL/GenBank/DDBJ whole genome shotgun (WGS) entry which is preliminary data.</text>
</comment>
<evidence type="ECO:0000259" key="1">
    <source>
        <dbReference type="Pfam" id="PF12867"/>
    </source>
</evidence>
<protein>
    <submittedName>
        <fullName evidence="2">DinB family protein</fullName>
    </submittedName>
</protein>
<accession>A0A5C5RSW3</accession>
<dbReference type="Pfam" id="PF12867">
    <property type="entry name" value="DinB_2"/>
    <property type="match status" value="1"/>
</dbReference>
<dbReference type="InterPro" id="IPR024775">
    <property type="entry name" value="DinB-like"/>
</dbReference>
<organism evidence="2 3">
    <name type="scientific">Tsukamurella sputi</name>
    <dbReference type="NCBI Taxonomy" id="2591848"/>
    <lineage>
        <taxon>Bacteria</taxon>
        <taxon>Bacillati</taxon>
        <taxon>Actinomycetota</taxon>
        <taxon>Actinomycetes</taxon>
        <taxon>Mycobacteriales</taxon>
        <taxon>Tsukamurellaceae</taxon>
        <taxon>Tsukamurella</taxon>
    </lineage>
</organism>
<dbReference type="Proteomes" id="UP000319792">
    <property type="component" value="Unassembled WGS sequence"/>
</dbReference>